<name>A0A914RNP6_PAREQ</name>
<reference evidence="7" key="1">
    <citation type="submission" date="2022-11" db="UniProtKB">
        <authorList>
            <consortium name="WormBaseParasite"/>
        </authorList>
    </citation>
    <scope>IDENTIFICATION</scope>
</reference>
<keyword evidence="4" id="KW-0378">Hydrolase</keyword>
<sequence length="175" mass="19786">MHRDVLTLRAMCRKLNGTSIQSLPRAWLYQNCNEFGHFATSEDPDGIFGDTVPLSFFIARCEDVFGAEYTKERILQNIAETNDYFGGNTNFKATDVIFPNGSDDPWFALGVLEANGNDVIFIDVHFVITLAPQVIIPTAKLVRYMRSNNYCRHQQHLGVLDFPRAGGRRMASVHK</sequence>
<dbReference type="WBParaSite" id="PEQ_0000799701-mRNA-1">
    <property type="protein sequence ID" value="PEQ_0000799701-mRNA-1"/>
    <property type="gene ID" value="PEQ_0000799701"/>
</dbReference>
<evidence type="ECO:0000313" key="7">
    <source>
        <dbReference type="WBParaSite" id="PEQ_0000799701-mRNA-1"/>
    </source>
</evidence>
<organism evidence="6 7">
    <name type="scientific">Parascaris equorum</name>
    <name type="common">Equine roundworm</name>
    <dbReference type="NCBI Taxonomy" id="6256"/>
    <lineage>
        <taxon>Eukaryota</taxon>
        <taxon>Metazoa</taxon>
        <taxon>Ecdysozoa</taxon>
        <taxon>Nematoda</taxon>
        <taxon>Chromadorea</taxon>
        <taxon>Rhabditida</taxon>
        <taxon>Spirurina</taxon>
        <taxon>Ascaridomorpha</taxon>
        <taxon>Ascaridoidea</taxon>
        <taxon>Ascarididae</taxon>
        <taxon>Parascaris</taxon>
    </lineage>
</organism>
<evidence type="ECO:0000256" key="4">
    <source>
        <dbReference type="ARBA" id="ARBA00022801"/>
    </source>
</evidence>
<evidence type="ECO:0000256" key="1">
    <source>
        <dbReference type="ARBA" id="ARBA00011079"/>
    </source>
</evidence>
<evidence type="ECO:0000256" key="2">
    <source>
        <dbReference type="ARBA" id="ARBA00022670"/>
    </source>
</evidence>
<protein>
    <submittedName>
        <fullName evidence="7">Uncharacterized protein</fullName>
    </submittedName>
</protein>
<keyword evidence="3" id="KW-0732">Signal</keyword>
<evidence type="ECO:0000313" key="6">
    <source>
        <dbReference type="Proteomes" id="UP000887564"/>
    </source>
</evidence>
<evidence type="ECO:0000256" key="3">
    <source>
        <dbReference type="ARBA" id="ARBA00022729"/>
    </source>
</evidence>
<proteinExistence type="inferred from homology"/>
<dbReference type="Proteomes" id="UP000887564">
    <property type="component" value="Unplaced"/>
</dbReference>
<dbReference type="Pfam" id="PF05577">
    <property type="entry name" value="Peptidase_S28"/>
    <property type="match status" value="1"/>
</dbReference>
<comment type="similarity">
    <text evidence="1">Belongs to the peptidase S28 family.</text>
</comment>
<keyword evidence="2" id="KW-0645">Protease</keyword>
<dbReference type="Gene3D" id="3.40.50.1820">
    <property type="entry name" value="alpha/beta hydrolase"/>
    <property type="match status" value="1"/>
</dbReference>
<dbReference type="GO" id="GO:0006508">
    <property type="term" value="P:proteolysis"/>
    <property type="evidence" value="ECO:0007669"/>
    <property type="project" value="UniProtKB-KW"/>
</dbReference>
<keyword evidence="5" id="KW-0325">Glycoprotein</keyword>
<keyword evidence="6" id="KW-1185">Reference proteome</keyword>
<evidence type="ECO:0000256" key="5">
    <source>
        <dbReference type="ARBA" id="ARBA00023180"/>
    </source>
</evidence>
<dbReference type="GO" id="GO:0070008">
    <property type="term" value="F:serine-type exopeptidase activity"/>
    <property type="evidence" value="ECO:0007669"/>
    <property type="project" value="InterPro"/>
</dbReference>
<dbReference type="PANTHER" id="PTHR11010:SF117">
    <property type="entry name" value="SERINE PROTEASE 16"/>
    <property type="match status" value="1"/>
</dbReference>
<dbReference type="GO" id="GO:0008239">
    <property type="term" value="F:dipeptidyl-peptidase activity"/>
    <property type="evidence" value="ECO:0007669"/>
    <property type="project" value="TreeGrafter"/>
</dbReference>
<dbReference type="PANTHER" id="PTHR11010">
    <property type="entry name" value="PROTEASE S28 PRO-X CARBOXYPEPTIDASE-RELATED"/>
    <property type="match status" value="1"/>
</dbReference>
<dbReference type="AlphaFoldDB" id="A0A914RNP6"/>
<dbReference type="InterPro" id="IPR029058">
    <property type="entry name" value="AB_hydrolase_fold"/>
</dbReference>
<accession>A0A914RNP6</accession>
<dbReference type="InterPro" id="IPR008758">
    <property type="entry name" value="Peptidase_S28"/>
</dbReference>